<dbReference type="GO" id="GO:0003979">
    <property type="term" value="F:UDP-glucose 6-dehydrogenase activity"/>
    <property type="evidence" value="ECO:0007669"/>
    <property type="project" value="UniProtKB-EC"/>
</dbReference>
<dbReference type="NCBIfam" id="TIGR03026">
    <property type="entry name" value="NDP-sugDHase"/>
    <property type="match status" value="1"/>
</dbReference>
<dbReference type="InterPro" id="IPR014026">
    <property type="entry name" value="UDP-Glc/GDP-Man_DH_dimer"/>
</dbReference>
<evidence type="ECO:0000256" key="2">
    <source>
        <dbReference type="ARBA" id="ARBA00006601"/>
    </source>
</evidence>
<comment type="catalytic activity">
    <reaction evidence="6 7">
        <text>UDP-alpha-D-glucose + 2 NAD(+) + H2O = UDP-alpha-D-glucuronate + 2 NADH + 3 H(+)</text>
        <dbReference type="Rhea" id="RHEA:23596"/>
        <dbReference type="ChEBI" id="CHEBI:15377"/>
        <dbReference type="ChEBI" id="CHEBI:15378"/>
        <dbReference type="ChEBI" id="CHEBI:57540"/>
        <dbReference type="ChEBI" id="CHEBI:57945"/>
        <dbReference type="ChEBI" id="CHEBI:58052"/>
        <dbReference type="ChEBI" id="CHEBI:58885"/>
        <dbReference type="EC" id="1.1.1.22"/>
    </reaction>
</comment>
<evidence type="ECO:0000256" key="6">
    <source>
        <dbReference type="ARBA" id="ARBA00047473"/>
    </source>
</evidence>
<dbReference type="AlphaFoldDB" id="A0A174LNG6"/>
<dbReference type="GO" id="GO:0051287">
    <property type="term" value="F:NAD binding"/>
    <property type="evidence" value="ECO:0007669"/>
    <property type="project" value="InterPro"/>
</dbReference>
<evidence type="ECO:0000256" key="8">
    <source>
        <dbReference type="PIRSR" id="PIRSR500134-1"/>
    </source>
</evidence>
<accession>A0A174LNG6</accession>
<dbReference type="Proteomes" id="UP000095788">
    <property type="component" value="Unassembled WGS sequence"/>
</dbReference>
<feature type="binding site" evidence="10">
    <location>
        <position position="148"/>
    </location>
    <ligand>
        <name>NAD(+)</name>
        <dbReference type="ChEBI" id="CHEBI:57540"/>
    </ligand>
</feature>
<dbReference type="InterPro" id="IPR036220">
    <property type="entry name" value="UDP-Glc/GDP-Man_DH_C_sf"/>
</dbReference>
<dbReference type="GO" id="GO:0006065">
    <property type="term" value="P:UDP-glucuronate biosynthetic process"/>
    <property type="evidence" value="ECO:0007669"/>
    <property type="project" value="UniProtKB-UniPathway"/>
</dbReference>
<evidence type="ECO:0000256" key="5">
    <source>
        <dbReference type="ARBA" id="ARBA00023027"/>
    </source>
</evidence>
<dbReference type="InterPro" id="IPR017476">
    <property type="entry name" value="UDP-Glc/GDP-Man"/>
</dbReference>
<dbReference type="PIRSF" id="PIRSF000124">
    <property type="entry name" value="UDPglc_GDPman_dh"/>
    <property type="match status" value="1"/>
</dbReference>
<evidence type="ECO:0000256" key="4">
    <source>
        <dbReference type="ARBA" id="ARBA00023002"/>
    </source>
</evidence>
<feature type="binding site" evidence="10">
    <location>
        <position position="396"/>
    </location>
    <ligand>
        <name>NAD(+)</name>
        <dbReference type="ChEBI" id="CHEBI:57540"/>
    </ligand>
</feature>
<dbReference type="EMBL" id="CZBF01000001">
    <property type="protein sequence ID" value="CUP24236.1"/>
    <property type="molecule type" value="Genomic_DNA"/>
</dbReference>
<dbReference type="InterPro" id="IPR028357">
    <property type="entry name" value="UDPglc_DH_bac"/>
</dbReference>
<dbReference type="Gene3D" id="3.40.50.720">
    <property type="entry name" value="NAD(P)-binding Rossmann-like Domain"/>
    <property type="match status" value="2"/>
</dbReference>
<sequence length="471" mass="53562">MWWIILIRGKNWRNESIRLKKGRNMRNFEDLQIAVAGTGYVGLSIATLLSQHHKVTAVDVIPEKVEKINNRISPIQDEYIEKYFAEKELNLTATLDGASAYKDADFVVIAAPTNYDPAKNFFDTHHIEDVIDLVLSVNPEATMVIKPTIPVGYCRSLYVKYAQKFAQMVPLPDGKRRKFHLLFSPEFLRESKALEDNLYPSRIIVGYPKMMSVEWEEENEAIRKIQGNHMKESAEIFAKLLQEGAIKENIDTLFMGLKEAEAVKLFANTYLALRVSYFNELDTYAEVKGLDSAAIIQGIGLDSRIGTHYNNPSFGYGGYCLPKDTKQLLANYESVPQNMMTAIVESNRTRKDYIADAVLRKAGYYNENAVWDANKEHECVVGVYRLTMKSNSDNFRQSAIQGIMKRIKAKGAEVIVYEPALENGTSFFGSQVVNNLDEFKQKSKAIIANRYDSCLDDVIGKVYTRDIFKRD</sequence>
<feature type="binding site" evidence="10">
    <location>
        <position position="323"/>
    </location>
    <ligand>
        <name>NAD(+)</name>
        <dbReference type="ChEBI" id="CHEBI:57540"/>
    </ligand>
</feature>
<organism evidence="12 13">
    <name type="scientific">Bacteroides uniformis</name>
    <dbReference type="NCBI Taxonomy" id="820"/>
    <lineage>
        <taxon>Bacteria</taxon>
        <taxon>Pseudomonadati</taxon>
        <taxon>Bacteroidota</taxon>
        <taxon>Bacteroidia</taxon>
        <taxon>Bacteroidales</taxon>
        <taxon>Bacteroidaceae</taxon>
        <taxon>Bacteroides</taxon>
    </lineage>
</organism>
<dbReference type="SUPFAM" id="SSF48179">
    <property type="entry name" value="6-phosphogluconate dehydrogenase C-terminal domain-like"/>
    <property type="match status" value="1"/>
</dbReference>
<feature type="binding site" evidence="9">
    <location>
        <position position="388"/>
    </location>
    <ligand>
        <name>substrate</name>
    </ligand>
</feature>
<protein>
    <recommendedName>
        <fullName evidence="3 7">UDP-glucose 6-dehydrogenase</fullName>
        <ecNumber evidence="3 7">1.1.1.22</ecNumber>
    </recommendedName>
</protein>
<feature type="binding site" evidence="9">
    <location>
        <position position="317"/>
    </location>
    <ligand>
        <name>substrate</name>
    </ligand>
</feature>
<comment type="similarity">
    <text evidence="2 7">Belongs to the UDP-glucose/GDP-mannose dehydrogenase family.</text>
</comment>
<dbReference type="InterPro" id="IPR001732">
    <property type="entry name" value="UDP-Glc/GDP-Man_DH_N"/>
</dbReference>
<evidence type="ECO:0000313" key="12">
    <source>
        <dbReference type="EMBL" id="CUP24236.1"/>
    </source>
</evidence>
<evidence type="ECO:0000256" key="10">
    <source>
        <dbReference type="PIRSR" id="PIRSR500134-3"/>
    </source>
</evidence>
<dbReference type="UniPathway" id="UPA00038">
    <property type="reaction ID" value="UER00491"/>
</dbReference>
<feature type="binding site" evidence="9">
    <location>
        <position position="389"/>
    </location>
    <ligand>
        <name>substrate</name>
    </ligand>
</feature>
<name>A0A174LNG6_BACUN</name>
<dbReference type="GO" id="GO:0000271">
    <property type="term" value="P:polysaccharide biosynthetic process"/>
    <property type="evidence" value="ECO:0007669"/>
    <property type="project" value="InterPro"/>
</dbReference>
<feature type="active site" description="Nucleophile" evidence="8">
    <location>
        <position position="320"/>
    </location>
</feature>
<dbReference type="InterPro" id="IPR008927">
    <property type="entry name" value="6-PGluconate_DH-like_C_sf"/>
</dbReference>
<dbReference type="InterPro" id="IPR036291">
    <property type="entry name" value="NAD(P)-bd_dom_sf"/>
</dbReference>
<dbReference type="PANTHER" id="PTHR43750">
    <property type="entry name" value="UDP-GLUCOSE 6-DEHYDROGENASE TUAD"/>
    <property type="match status" value="1"/>
</dbReference>
<feature type="binding site" evidence="10">
    <location>
        <position position="59"/>
    </location>
    <ligand>
        <name>NAD(+)</name>
        <dbReference type="ChEBI" id="CHEBI:57540"/>
    </ligand>
</feature>
<evidence type="ECO:0000256" key="3">
    <source>
        <dbReference type="ARBA" id="ARBA00012954"/>
    </source>
</evidence>
<keyword evidence="5 7" id="KW-0520">NAD</keyword>
<gene>
    <name evidence="12" type="primary">ugd_1</name>
    <name evidence="12" type="ORF">ERS852554_00078</name>
</gene>
<feature type="domain" description="UDP-glucose/GDP-mannose dehydrogenase C-terminal" evidence="11">
    <location>
        <begin position="382"/>
        <end position="470"/>
    </location>
</feature>
<dbReference type="PIRSF" id="PIRSF500134">
    <property type="entry name" value="UDPglc_DH_bac"/>
    <property type="match status" value="1"/>
</dbReference>
<feature type="binding site" evidence="9">
    <location>
        <begin position="309"/>
        <end position="313"/>
    </location>
    <ligand>
        <name>substrate</name>
    </ligand>
</feature>
<evidence type="ECO:0000256" key="7">
    <source>
        <dbReference type="PIRNR" id="PIRNR000124"/>
    </source>
</evidence>
<dbReference type="SMART" id="SM00984">
    <property type="entry name" value="UDPG_MGDP_dh_C"/>
    <property type="match status" value="1"/>
</dbReference>
<dbReference type="PANTHER" id="PTHR43750:SF2">
    <property type="entry name" value="UDP-GLUCOSE 6-DEHYDROGENASE"/>
    <property type="match status" value="1"/>
</dbReference>
<dbReference type="Pfam" id="PF03720">
    <property type="entry name" value="UDPG_MGDP_dh_C"/>
    <property type="match status" value="1"/>
</dbReference>
<dbReference type="InterPro" id="IPR014027">
    <property type="entry name" value="UDP-Glc/GDP-Man_DH_C"/>
</dbReference>
<evidence type="ECO:0000256" key="1">
    <source>
        <dbReference type="ARBA" id="ARBA00004701"/>
    </source>
</evidence>
<feature type="binding site" evidence="9">
    <location>
        <begin position="187"/>
        <end position="190"/>
    </location>
    <ligand>
        <name>substrate</name>
    </ligand>
</feature>
<feature type="binding site" evidence="9">
    <location>
        <position position="471"/>
    </location>
    <ligand>
        <name>substrate</name>
    </ligand>
</feature>
<dbReference type="SUPFAM" id="SSF51735">
    <property type="entry name" value="NAD(P)-binding Rossmann-fold domains"/>
    <property type="match status" value="1"/>
</dbReference>
<feature type="binding site" evidence="9">
    <location>
        <position position="264"/>
    </location>
    <ligand>
        <name>substrate</name>
    </ligand>
</feature>
<proteinExistence type="inferred from homology"/>
<dbReference type="EC" id="1.1.1.22" evidence="3 7"/>
<reference evidence="12 13" key="1">
    <citation type="submission" date="2015-09" db="EMBL/GenBank/DDBJ databases">
        <authorList>
            <consortium name="Pathogen Informatics"/>
        </authorList>
    </citation>
    <scope>NUCLEOTIDE SEQUENCE [LARGE SCALE GENOMIC DNA]</scope>
    <source>
        <strain evidence="12 13">2789STDY5834942</strain>
    </source>
</reference>
<comment type="pathway">
    <text evidence="1">Nucleotide-sugar biosynthesis; UDP-alpha-D-glucuronate biosynthesis; UDP-alpha-D-glucuronate from UDP-alpha-D-glucose: step 1/1.</text>
</comment>
<evidence type="ECO:0000313" key="13">
    <source>
        <dbReference type="Proteomes" id="UP000095788"/>
    </source>
</evidence>
<dbReference type="SUPFAM" id="SSF52413">
    <property type="entry name" value="UDP-glucose/GDP-mannose dehydrogenase C-terminal domain"/>
    <property type="match status" value="1"/>
</dbReference>
<dbReference type="InterPro" id="IPR013328">
    <property type="entry name" value="6PGD_dom2"/>
</dbReference>
<keyword evidence="4 7" id="KW-0560">Oxidoreductase</keyword>
<feature type="binding site" evidence="10">
    <location>
        <position position="190"/>
    </location>
    <ligand>
        <name>NAD(+)</name>
        <dbReference type="ChEBI" id="CHEBI:57540"/>
    </ligand>
</feature>
<feature type="binding site" evidence="10">
    <location>
        <position position="113"/>
    </location>
    <ligand>
        <name>NAD(+)</name>
        <dbReference type="ChEBI" id="CHEBI:57540"/>
    </ligand>
</feature>
<dbReference type="Gene3D" id="1.10.1040.10">
    <property type="entry name" value="N-(1-d-carboxylethyl)-l-norvaline Dehydrogenase, domain 2"/>
    <property type="match status" value="1"/>
</dbReference>
<evidence type="ECO:0000256" key="9">
    <source>
        <dbReference type="PIRSR" id="PIRSR500134-2"/>
    </source>
</evidence>
<feature type="binding site" evidence="10">
    <location>
        <position position="64"/>
    </location>
    <ligand>
        <name>NAD(+)</name>
        <dbReference type="ChEBI" id="CHEBI:57540"/>
    </ligand>
</feature>
<dbReference type="Pfam" id="PF00984">
    <property type="entry name" value="UDPG_MGDP_dh"/>
    <property type="match status" value="1"/>
</dbReference>
<evidence type="ECO:0000259" key="11">
    <source>
        <dbReference type="SMART" id="SM00984"/>
    </source>
</evidence>
<dbReference type="Pfam" id="PF03721">
    <property type="entry name" value="UDPG_MGDP_dh_N"/>
    <property type="match status" value="1"/>
</dbReference>